<comment type="caution">
    <text evidence="2">The sequence shown here is derived from an EMBL/GenBank/DDBJ whole genome shotgun (WGS) entry which is preliminary data.</text>
</comment>
<dbReference type="PATRIC" id="fig|1227488.3.peg.3879"/>
<keyword evidence="3" id="KW-1185">Reference proteome</keyword>
<evidence type="ECO:0000313" key="3">
    <source>
        <dbReference type="Proteomes" id="UP000011657"/>
    </source>
</evidence>
<dbReference type="STRING" id="1227488.C477_19342"/>
<dbReference type="RefSeq" id="WP_008896127.1">
    <property type="nucleotide sequence ID" value="NZ_AOIS01000060.1"/>
</dbReference>
<organism evidence="2 3">
    <name type="scientific">Haloterrigena salina JCM 13891</name>
    <dbReference type="NCBI Taxonomy" id="1227488"/>
    <lineage>
        <taxon>Archaea</taxon>
        <taxon>Methanobacteriati</taxon>
        <taxon>Methanobacteriota</taxon>
        <taxon>Stenosarchaea group</taxon>
        <taxon>Halobacteria</taxon>
        <taxon>Halobacteriales</taxon>
        <taxon>Natrialbaceae</taxon>
        <taxon>Haloterrigena</taxon>
    </lineage>
</organism>
<accession>M0BZ31</accession>
<keyword evidence="1" id="KW-1133">Transmembrane helix</keyword>
<evidence type="ECO:0000256" key="1">
    <source>
        <dbReference type="SAM" id="Phobius"/>
    </source>
</evidence>
<sequence>MFRSIIVGIGDVLLGRLLVVLMLGVPVFGVAFVLAFGTDALVSLGLSRGVAGTITATIATVGSIAGLAAFAHYLIDW</sequence>
<keyword evidence="1" id="KW-0472">Membrane</keyword>
<feature type="transmembrane region" description="Helical" evidence="1">
    <location>
        <begin position="49"/>
        <end position="75"/>
    </location>
</feature>
<name>M0BZ31_9EURY</name>
<keyword evidence="1" id="KW-0812">Transmembrane</keyword>
<dbReference type="AlphaFoldDB" id="M0BZ31"/>
<dbReference type="EMBL" id="AOIS01000060">
    <property type="protein sequence ID" value="ELZ14929.1"/>
    <property type="molecule type" value="Genomic_DNA"/>
</dbReference>
<dbReference type="Proteomes" id="UP000011657">
    <property type="component" value="Unassembled WGS sequence"/>
</dbReference>
<evidence type="ECO:0000313" key="2">
    <source>
        <dbReference type="EMBL" id="ELZ14929.1"/>
    </source>
</evidence>
<gene>
    <name evidence="2" type="ORF">C477_19342</name>
</gene>
<proteinExistence type="predicted"/>
<dbReference type="eggNOG" id="arCOG15119">
    <property type="taxonomic scope" value="Archaea"/>
</dbReference>
<feature type="transmembrane region" description="Helical" evidence="1">
    <location>
        <begin position="12"/>
        <end position="37"/>
    </location>
</feature>
<reference evidence="2 3" key="1">
    <citation type="journal article" date="2014" name="PLoS Genet.">
        <title>Phylogenetically driven sequencing of extremely halophilic archaea reveals strategies for static and dynamic osmo-response.</title>
        <authorList>
            <person name="Becker E.A."/>
            <person name="Seitzer P.M."/>
            <person name="Tritt A."/>
            <person name="Larsen D."/>
            <person name="Krusor M."/>
            <person name="Yao A.I."/>
            <person name="Wu D."/>
            <person name="Madern D."/>
            <person name="Eisen J.A."/>
            <person name="Darling A.E."/>
            <person name="Facciotti M.T."/>
        </authorList>
    </citation>
    <scope>NUCLEOTIDE SEQUENCE [LARGE SCALE GENOMIC DNA]</scope>
    <source>
        <strain evidence="2 3">JCM 13891</strain>
    </source>
</reference>
<protein>
    <submittedName>
        <fullName evidence="2">Uncharacterized protein</fullName>
    </submittedName>
</protein>